<proteinExistence type="predicted"/>
<organism evidence="1">
    <name type="scientific">Anopheles coluzzii</name>
    <name type="common">African malaria mosquito</name>
    <dbReference type="NCBI Taxonomy" id="1518534"/>
    <lineage>
        <taxon>Eukaryota</taxon>
        <taxon>Metazoa</taxon>
        <taxon>Ecdysozoa</taxon>
        <taxon>Arthropoda</taxon>
        <taxon>Hexapoda</taxon>
        <taxon>Insecta</taxon>
        <taxon>Pterygota</taxon>
        <taxon>Neoptera</taxon>
        <taxon>Endopterygota</taxon>
        <taxon>Diptera</taxon>
        <taxon>Nematocera</taxon>
        <taxon>Culicoidea</taxon>
        <taxon>Culicidae</taxon>
        <taxon>Anophelinae</taxon>
        <taxon>Anopheles</taxon>
    </lineage>
</organism>
<sequence>MDGCLCRGRVDHNGPAQKFNRILIAPDQKVGVKSWPKNTERYMVIRRSASSSSLANSDTSTRSQSLVEKDVKRYAQTGSFSSSTIANTYLKKSPVQPASAGSVTSRTIVWAPCAGLFMNSHIQGKVSTFANSAFMIGEWRRWPVPRTSPGEQQLTVVLHPSAVSFPASALLPSTMASFECANASRPLWAGWRRLSGSSRSAILAAVYPASPCSTVRHASIKQRACRRASSRHTSRPMPPVAPVTTITRPGMVFPFGQGCPPMYVLQMRGVPITNTMPATMNGHQLANGSASASAFLISSIARTFCDAHLTPEPERN</sequence>
<dbReference type="AlphaFoldDB" id="A0A8W7PWB9"/>
<evidence type="ECO:0000313" key="1">
    <source>
        <dbReference type="EnsemblMetazoa" id="ACOM037835-PA.1"/>
    </source>
</evidence>
<accession>A0A8W7PWB9</accession>
<dbReference type="Proteomes" id="UP000075882">
    <property type="component" value="Unassembled WGS sequence"/>
</dbReference>
<reference evidence="1" key="1">
    <citation type="submission" date="2022-08" db="UniProtKB">
        <authorList>
            <consortium name="EnsemblMetazoa"/>
        </authorList>
    </citation>
    <scope>IDENTIFICATION</scope>
</reference>
<protein>
    <submittedName>
        <fullName evidence="1">Uncharacterized protein</fullName>
    </submittedName>
</protein>
<dbReference type="EnsemblMetazoa" id="ACOM037835-RA">
    <property type="protein sequence ID" value="ACOM037835-PA.1"/>
    <property type="gene ID" value="ACOM037835"/>
</dbReference>
<name>A0A8W7PWB9_ANOCL</name>